<protein>
    <submittedName>
        <fullName evidence="1">Uncharacterized protein</fullName>
    </submittedName>
</protein>
<comment type="caution">
    <text evidence="1">The sequence shown here is derived from an EMBL/GenBank/DDBJ whole genome shotgun (WGS) entry which is preliminary data.</text>
</comment>
<sequence>MLGFLDPLDKSDRRWRDIIQLIAHDSQNGVQVRALAIPFAAHSLEEMSWIKNLAEPIMPEWQIQQIEDDRQREAKRLAAHAGHRNYFAARINKMRRGSSEELVAPAQAYLNLYNDIEDAPAHERVSRWLGDDIAESVHEGFEAFLMLASPEPTAQQIAHSHANGRFSGAGYILIAALAERYRKKIGVEDLSNERLMAGLFQLLHSRVDHHAGVPELFRYVETAVRDRGIWNEAMRMFYEPQLHECNQHVEGLYRLMRDPLDLEMSTVFAGEWLQRFTNLVSGIEIELIERLIRSSRLEILRDLLGQRLILASEERRLNWIAIGLIVDFSSTAIYLKTQQILPELFWYIRDRVGDRSSNDVSISPLTAGQREWIVETFRSSWPMVGRPSGTTSGNSNAWDASSFISNQISRIGNYCNEEGVSALAGIRDASTDGYSELIKSVVAEQARKIVESLYRPPTLDAIAAIMHDNLPACMPDLQAIVIEELLIAQAKIKSDDAESWRGFYDDSGNPYAEERCRDHLLGILRQGSSDISYDPETHVANDKEVDITCSAGALRLPIEVKGQWHAQLWKSADQQLDTLYTRDWRADSFGIYLILWFGAQEMKNKSLRSPGREKLSPTTPDELRDMLAGESSSACSGRVAVVVLDLARLTASNN</sequence>
<proteinExistence type="predicted"/>
<accession>A0AB73QL00</accession>
<gene>
    <name evidence="1" type="ORF">CC205_08255</name>
</gene>
<dbReference type="AlphaFoldDB" id="A0AB73QL00"/>
<dbReference type="EMBL" id="NIAY01000036">
    <property type="protein sequence ID" value="PAB36033.1"/>
    <property type="molecule type" value="Genomic_DNA"/>
</dbReference>
<reference evidence="1 2" key="1">
    <citation type="submission" date="2017-05" db="EMBL/GenBank/DDBJ databases">
        <title>Comparative genomic of Pseudomonas savastanoi pathovars.</title>
        <authorList>
            <person name="Pintado A."/>
            <person name="Moreno-Perez A."/>
            <person name="Caballo-Ponce E."/>
            <person name="Murillo J."/>
            <person name="Bardaji L."/>
            <person name="Cerboneschi M."/>
            <person name="Rodriguez-Palenzuela P."/>
            <person name="Ramos C."/>
            <person name="Tegli S."/>
        </authorList>
    </citation>
    <scope>NUCLEOTIDE SEQUENCE [LARGE SCALE GENOMIC DNA]</scope>
    <source>
        <strain evidence="1 2">ESC 23</strain>
    </source>
</reference>
<dbReference type="Proteomes" id="UP000216306">
    <property type="component" value="Unassembled WGS sequence"/>
</dbReference>
<evidence type="ECO:0000313" key="2">
    <source>
        <dbReference type="Proteomes" id="UP000216306"/>
    </source>
</evidence>
<organism evidence="1 2">
    <name type="scientific">Pseudomonas savastanoi pv. nerii</name>
    <dbReference type="NCBI Taxonomy" id="360921"/>
    <lineage>
        <taxon>Bacteria</taxon>
        <taxon>Pseudomonadati</taxon>
        <taxon>Pseudomonadota</taxon>
        <taxon>Gammaproteobacteria</taxon>
        <taxon>Pseudomonadales</taxon>
        <taxon>Pseudomonadaceae</taxon>
        <taxon>Pseudomonas</taxon>
    </lineage>
</organism>
<name>A0AB73QL00_PSESS</name>
<evidence type="ECO:0000313" key="1">
    <source>
        <dbReference type="EMBL" id="PAB36033.1"/>
    </source>
</evidence>